<sequence>MHEQETTDESSAELMSSKQVYNRNRGNEEQHSFFSGRGKFFCCLSSPKCGCLFAYWDVGIVPSCGDQTRLSIIRSLSVVSIHTLNV</sequence>
<comment type="caution">
    <text evidence="2">The sequence shown here is derived from an EMBL/GenBank/DDBJ whole genome shotgun (WGS) entry which is preliminary data.</text>
</comment>
<reference evidence="2 3" key="1">
    <citation type="submission" date="2015-01" db="EMBL/GenBank/DDBJ databases">
        <title>Evolution of Trichinella species and genotypes.</title>
        <authorList>
            <person name="Korhonen P.K."/>
            <person name="Edoardo P."/>
            <person name="Giuseppe L.R."/>
            <person name="Gasser R.B."/>
        </authorList>
    </citation>
    <scope>NUCLEOTIDE SEQUENCE [LARGE SCALE GENOMIC DNA]</scope>
    <source>
        <strain evidence="2">ISS417</strain>
    </source>
</reference>
<gene>
    <name evidence="2" type="ORF">T05_11989</name>
</gene>
<dbReference type="Proteomes" id="UP000055048">
    <property type="component" value="Unassembled WGS sequence"/>
</dbReference>
<name>A0A0V0TCS3_9BILA</name>
<evidence type="ECO:0000313" key="3">
    <source>
        <dbReference type="Proteomes" id="UP000055048"/>
    </source>
</evidence>
<evidence type="ECO:0000313" key="2">
    <source>
        <dbReference type="EMBL" id="KRX36720.1"/>
    </source>
</evidence>
<feature type="region of interest" description="Disordered" evidence="1">
    <location>
        <begin position="1"/>
        <end position="23"/>
    </location>
</feature>
<accession>A0A0V0TCS3</accession>
<keyword evidence="3" id="KW-1185">Reference proteome</keyword>
<feature type="compositionally biased region" description="Acidic residues" evidence="1">
    <location>
        <begin position="1"/>
        <end position="11"/>
    </location>
</feature>
<proteinExistence type="predicted"/>
<dbReference type="EMBL" id="JYDJ01000348">
    <property type="protein sequence ID" value="KRX36720.1"/>
    <property type="molecule type" value="Genomic_DNA"/>
</dbReference>
<organism evidence="2 3">
    <name type="scientific">Trichinella murrelli</name>
    <dbReference type="NCBI Taxonomy" id="144512"/>
    <lineage>
        <taxon>Eukaryota</taxon>
        <taxon>Metazoa</taxon>
        <taxon>Ecdysozoa</taxon>
        <taxon>Nematoda</taxon>
        <taxon>Enoplea</taxon>
        <taxon>Dorylaimia</taxon>
        <taxon>Trichinellida</taxon>
        <taxon>Trichinellidae</taxon>
        <taxon>Trichinella</taxon>
    </lineage>
</organism>
<feature type="compositionally biased region" description="Polar residues" evidence="1">
    <location>
        <begin position="13"/>
        <end position="23"/>
    </location>
</feature>
<dbReference type="AlphaFoldDB" id="A0A0V0TCS3"/>
<protein>
    <submittedName>
        <fullName evidence="2">Uncharacterized protein</fullName>
    </submittedName>
</protein>
<evidence type="ECO:0000256" key="1">
    <source>
        <dbReference type="SAM" id="MobiDB-lite"/>
    </source>
</evidence>